<dbReference type="Proteomes" id="UP000186513">
    <property type="component" value="Unassembled WGS sequence"/>
</dbReference>
<dbReference type="EMBL" id="FPKR01000009">
    <property type="protein sequence ID" value="SFZ77416.1"/>
    <property type="molecule type" value="Genomic_DNA"/>
</dbReference>
<gene>
    <name evidence="2" type="ORF">SAMN02745887_02410</name>
</gene>
<protein>
    <submittedName>
        <fullName evidence="2">Type VI secretion lipoprotein, VasD, EvfM, TssJ, VC_A0113</fullName>
    </submittedName>
</protein>
<dbReference type="Gene3D" id="2.60.40.4150">
    <property type="entry name" value="Type VI secretion system, lipoprotein SciN"/>
    <property type="match status" value="1"/>
</dbReference>
<dbReference type="InterPro" id="IPR038706">
    <property type="entry name" value="Type_VI_SciN-like_sf"/>
</dbReference>
<dbReference type="Pfam" id="PF12790">
    <property type="entry name" value="T6SS-SciN"/>
    <property type="match status" value="1"/>
</dbReference>
<keyword evidence="3" id="KW-1185">Reference proteome</keyword>
<dbReference type="STRING" id="1121279.SAMN02745887_02410"/>
<proteinExistence type="predicted"/>
<dbReference type="OrthoDB" id="8752321at2"/>
<feature type="signal peptide" evidence="1">
    <location>
        <begin position="1"/>
        <end position="27"/>
    </location>
</feature>
<sequence length="197" mass="20463">MGMKLGALSAIIAAVLLQGCASPLVEAVGNVGKSALELVGVVEKEAAAKGKKVQLTLSAGESVNSDNAGRGNALVVRFYKLKAAESFLSLSREALNGAAVVPEGLKEDVLAGKEQILMPGQQYRLDEVLPAEASHIGVVMLFQSPQPARWRAAIPVAALSDRPMVLGVHRCSFTVTDGLSDKELLKVLSRAGSASCG</sequence>
<name>A0A1K2HKR7_9NEIS</name>
<keyword evidence="1" id="KW-0732">Signal</keyword>
<dbReference type="PANTHER" id="PTHR37625">
    <property type="entry name" value="OUTER MEMBRANE LIPOPROTEIN-RELATED"/>
    <property type="match status" value="1"/>
</dbReference>
<reference evidence="2 3" key="1">
    <citation type="submission" date="2016-11" db="EMBL/GenBank/DDBJ databases">
        <authorList>
            <person name="Jaros S."/>
            <person name="Januszkiewicz K."/>
            <person name="Wedrychowicz H."/>
        </authorList>
    </citation>
    <scope>NUCLEOTIDE SEQUENCE [LARGE SCALE GENOMIC DNA]</scope>
    <source>
        <strain evidence="2 3">DSM 18899</strain>
    </source>
</reference>
<dbReference type="AlphaFoldDB" id="A0A1K2HKR7"/>
<dbReference type="NCBIfam" id="TIGR03352">
    <property type="entry name" value="VI_chp_3"/>
    <property type="match status" value="1"/>
</dbReference>
<accession>A0A1K2HKR7</accession>
<feature type="chain" id="PRO_5013267346" evidence="1">
    <location>
        <begin position="28"/>
        <end position="197"/>
    </location>
</feature>
<dbReference type="RefSeq" id="WP_072428919.1">
    <property type="nucleotide sequence ID" value="NZ_FPKR01000009.1"/>
</dbReference>
<dbReference type="PANTHER" id="PTHR37625:SF4">
    <property type="entry name" value="OUTER MEMBRANE LIPOPROTEIN"/>
    <property type="match status" value="1"/>
</dbReference>
<keyword evidence="2" id="KW-0449">Lipoprotein</keyword>
<evidence type="ECO:0000313" key="2">
    <source>
        <dbReference type="EMBL" id="SFZ77416.1"/>
    </source>
</evidence>
<dbReference type="PROSITE" id="PS51257">
    <property type="entry name" value="PROKAR_LIPOPROTEIN"/>
    <property type="match status" value="1"/>
</dbReference>
<evidence type="ECO:0000256" key="1">
    <source>
        <dbReference type="SAM" id="SignalP"/>
    </source>
</evidence>
<organism evidence="2 3">
    <name type="scientific">Chitinimonas taiwanensis DSM 18899</name>
    <dbReference type="NCBI Taxonomy" id="1121279"/>
    <lineage>
        <taxon>Bacteria</taxon>
        <taxon>Pseudomonadati</taxon>
        <taxon>Pseudomonadota</taxon>
        <taxon>Betaproteobacteria</taxon>
        <taxon>Neisseriales</taxon>
        <taxon>Chitinibacteraceae</taxon>
        <taxon>Chitinimonas</taxon>
    </lineage>
</organism>
<dbReference type="InterPro" id="IPR017734">
    <property type="entry name" value="T6SS_SciN"/>
</dbReference>
<evidence type="ECO:0000313" key="3">
    <source>
        <dbReference type="Proteomes" id="UP000186513"/>
    </source>
</evidence>